<evidence type="ECO:0000259" key="1">
    <source>
        <dbReference type="PROSITE" id="PS51186"/>
    </source>
</evidence>
<organism evidence="2 3">
    <name type="scientific">Nocardioides bruguierae</name>
    <dbReference type="NCBI Taxonomy" id="2945102"/>
    <lineage>
        <taxon>Bacteria</taxon>
        <taxon>Bacillati</taxon>
        <taxon>Actinomycetota</taxon>
        <taxon>Actinomycetes</taxon>
        <taxon>Propionibacteriales</taxon>
        <taxon>Nocardioidaceae</taxon>
        <taxon>Nocardioides</taxon>
    </lineage>
</organism>
<dbReference type="PANTHER" id="PTHR43792:SF1">
    <property type="entry name" value="N-ACETYLTRANSFERASE DOMAIN-CONTAINING PROTEIN"/>
    <property type="match status" value="1"/>
</dbReference>
<dbReference type="PANTHER" id="PTHR43792">
    <property type="entry name" value="GNAT FAMILY, PUTATIVE (AFU_ORTHOLOGUE AFUA_3G00765)-RELATED-RELATED"/>
    <property type="match status" value="1"/>
</dbReference>
<dbReference type="InterPro" id="IPR000182">
    <property type="entry name" value="GNAT_dom"/>
</dbReference>
<dbReference type="EMBL" id="JAMOIL010000029">
    <property type="protein sequence ID" value="MCM0622150.1"/>
    <property type="molecule type" value="Genomic_DNA"/>
</dbReference>
<dbReference type="InterPro" id="IPR016181">
    <property type="entry name" value="Acyl_CoA_acyltransferase"/>
</dbReference>
<dbReference type="Gene3D" id="3.40.630.30">
    <property type="match status" value="1"/>
</dbReference>
<protein>
    <submittedName>
        <fullName evidence="2">GNAT family N-acetyltransferase</fullName>
    </submittedName>
</protein>
<keyword evidence="3" id="KW-1185">Reference proteome</keyword>
<accession>A0A9X2IHU0</accession>
<feature type="domain" description="N-acetyltransferase" evidence="1">
    <location>
        <begin position="21"/>
        <end position="191"/>
    </location>
</feature>
<evidence type="ECO:0000313" key="3">
    <source>
        <dbReference type="Proteomes" id="UP001139485"/>
    </source>
</evidence>
<dbReference type="Proteomes" id="UP001139485">
    <property type="component" value="Unassembled WGS sequence"/>
</dbReference>
<reference evidence="2" key="1">
    <citation type="submission" date="2022-05" db="EMBL/GenBank/DDBJ databases">
        <authorList>
            <person name="Tuo L."/>
        </authorList>
    </citation>
    <scope>NUCLEOTIDE SEQUENCE</scope>
    <source>
        <strain evidence="2">BSK12Z-4</strain>
    </source>
</reference>
<proteinExistence type="predicted"/>
<name>A0A9X2IHU0_9ACTN</name>
<dbReference type="Pfam" id="PF13302">
    <property type="entry name" value="Acetyltransf_3"/>
    <property type="match status" value="1"/>
</dbReference>
<dbReference type="PROSITE" id="PS51186">
    <property type="entry name" value="GNAT"/>
    <property type="match status" value="1"/>
</dbReference>
<gene>
    <name evidence="2" type="ORF">M8330_17805</name>
</gene>
<comment type="caution">
    <text evidence="2">The sequence shown here is derived from an EMBL/GenBank/DDBJ whole genome shotgun (WGS) entry which is preliminary data.</text>
</comment>
<evidence type="ECO:0000313" key="2">
    <source>
        <dbReference type="EMBL" id="MCM0622150.1"/>
    </source>
</evidence>
<dbReference type="SUPFAM" id="SSF55729">
    <property type="entry name" value="Acyl-CoA N-acyltransferases (Nat)"/>
    <property type="match status" value="1"/>
</dbReference>
<sequence>MTAGAPGLGTCRSWPLLTDRLLLRPATTADTAATWAFRRLPEVTEWIGWAADEASDYAERFARPERLAQVLVVVRRADERVVGDLMLAVRDGWGQAEVRQQARGCEVELGWVLDPAAQGQGLATEAVQAALGVAFADLGARRVTASCFADNTASWRLMERVGMRREGVGRADSLHRTRGWVDGCAYALLAEEWAVS</sequence>
<dbReference type="RefSeq" id="WP_250828423.1">
    <property type="nucleotide sequence ID" value="NZ_JAMOIL010000029.1"/>
</dbReference>
<dbReference type="InterPro" id="IPR051531">
    <property type="entry name" value="N-acetyltransferase"/>
</dbReference>
<dbReference type="AlphaFoldDB" id="A0A9X2IHU0"/>
<dbReference type="GO" id="GO:0016747">
    <property type="term" value="F:acyltransferase activity, transferring groups other than amino-acyl groups"/>
    <property type="evidence" value="ECO:0007669"/>
    <property type="project" value="InterPro"/>
</dbReference>